<sequence length="117" mass="12631">MLPVGSMLLVGCAGLSKKGGAANDDTLSVMGRWTTEMPADSAAEMGIELKADGVAASVNMPTLPYDRWQKVNDSTVAIHGTSIFDGERTELTDTFHIDKEKQTLNQQGTDIVYRRAN</sequence>
<organism evidence="2 3">
    <name type="scientific">Prevotella nigrescens</name>
    <dbReference type="NCBI Taxonomy" id="28133"/>
    <lineage>
        <taxon>Bacteria</taxon>
        <taxon>Pseudomonadati</taxon>
        <taxon>Bacteroidota</taxon>
        <taxon>Bacteroidia</taxon>
        <taxon>Bacteroidales</taxon>
        <taxon>Prevotellaceae</taxon>
        <taxon>Prevotella</taxon>
    </lineage>
</organism>
<dbReference type="InterPro" id="IPR024311">
    <property type="entry name" value="Lipocalin-like"/>
</dbReference>
<evidence type="ECO:0000313" key="2">
    <source>
        <dbReference type="EMBL" id="MBF1447631.1"/>
    </source>
</evidence>
<accession>A0A9D5WXY9</accession>
<protein>
    <submittedName>
        <fullName evidence="2">Lipocalin family protein</fullName>
    </submittedName>
</protein>
<dbReference type="Gene3D" id="2.40.128.280">
    <property type="match status" value="1"/>
</dbReference>
<dbReference type="AlphaFoldDB" id="A0A9D5WXY9"/>
<feature type="domain" description="Lipocalin-like" evidence="1">
    <location>
        <begin position="28"/>
        <end position="115"/>
    </location>
</feature>
<dbReference type="Pfam" id="PF12702">
    <property type="entry name" value="Lipocalin_3"/>
    <property type="match status" value="1"/>
</dbReference>
<evidence type="ECO:0000259" key="1">
    <source>
        <dbReference type="Pfam" id="PF12702"/>
    </source>
</evidence>
<name>A0A9D5WXY9_9BACT</name>
<proteinExistence type="predicted"/>
<comment type="caution">
    <text evidence="2">The sequence shown here is derived from an EMBL/GenBank/DDBJ whole genome shotgun (WGS) entry which is preliminary data.</text>
</comment>
<reference evidence="2" key="1">
    <citation type="submission" date="2020-04" db="EMBL/GenBank/DDBJ databases">
        <title>Deep metagenomics examines the oral microbiome during advanced dental caries in children, revealing novel taxa and co-occurrences with host molecules.</title>
        <authorList>
            <person name="Baker J.L."/>
            <person name="Morton J.T."/>
            <person name="Dinis M."/>
            <person name="Alvarez R."/>
            <person name="Tran N.C."/>
            <person name="Knight R."/>
            <person name="Edlund A."/>
        </authorList>
    </citation>
    <scope>NUCLEOTIDE SEQUENCE</scope>
    <source>
        <strain evidence="2">JCVI_32_bin.50</strain>
    </source>
</reference>
<dbReference type="EMBL" id="JABZTM010000123">
    <property type="protein sequence ID" value="MBF1447631.1"/>
    <property type="molecule type" value="Genomic_DNA"/>
</dbReference>
<evidence type="ECO:0000313" key="3">
    <source>
        <dbReference type="Proteomes" id="UP000787419"/>
    </source>
</evidence>
<dbReference type="Proteomes" id="UP000787419">
    <property type="component" value="Unassembled WGS sequence"/>
</dbReference>
<gene>
    <name evidence="2" type="ORF">HXN55_09665</name>
</gene>